<dbReference type="GO" id="GO:0008234">
    <property type="term" value="F:cysteine-type peptidase activity"/>
    <property type="evidence" value="ECO:0007669"/>
    <property type="project" value="InterPro"/>
</dbReference>
<evidence type="ECO:0000256" key="3">
    <source>
        <dbReference type="ARBA" id="ARBA00022801"/>
    </source>
</evidence>
<dbReference type="SUPFAM" id="SSF54001">
    <property type="entry name" value="Cysteine proteinases"/>
    <property type="match status" value="1"/>
</dbReference>
<evidence type="ECO:0000256" key="1">
    <source>
        <dbReference type="ARBA" id="ARBA00005234"/>
    </source>
</evidence>
<proteinExistence type="inferred from homology"/>
<dbReference type="Gene3D" id="1.10.418.20">
    <property type="match status" value="1"/>
</dbReference>
<keyword evidence="2" id="KW-0645">Protease</keyword>
<evidence type="ECO:0000313" key="5">
    <source>
        <dbReference type="EMBL" id="KAI5074243.1"/>
    </source>
</evidence>
<dbReference type="InterPro" id="IPR038765">
    <property type="entry name" value="Papain-like_cys_pep_sf"/>
</dbReference>
<name>A0A9D4ZG40_ADICA</name>
<gene>
    <name evidence="5" type="ORF">GOP47_0010204</name>
</gene>
<dbReference type="Proteomes" id="UP000886520">
    <property type="component" value="Chromosome 10"/>
</dbReference>
<sequence length="216" mass="24483">MRKLLPSSKRELSLKVRLHLGKSSPNIVRDSPLPISTLPLTIMIANRSIKKEFGSSSGGTKKLLKESLWFEFLDSSLHEDKTKALNYVGSIDAGTTSLMYFNSLKKACPNSYLPQVYRALRFMSINCSKESLKAFMESPRSSLNTIKHPQVSLQPNAIDCGFYVMLYMKKLIEGAYGKRSSSWITKSWFKHMKIEATKKSLASWAKEIIYGRSRSK</sequence>
<comment type="caution">
    <text evidence="5">The sequence shown here is derived from an EMBL/GenBank/DDBJ whole genome shotgun (WGS) entry which is preliminary data.</text>
</comment>
<keyword evidence="6" id="KW-1185">Reference proteome</keyword>
<comment type="similarity">
    <text evidence="1">Belongs to the peptidase C48 family.</text>
</comment>
<dbReference type="AlphaFoldDB" id="A0A9D4ZG40"/>
<accession>A0A9D4ZG40</accession>
<evidence type="ECO:0000259" key="4">
    <source>
        <dbReference type="Pfam" id="PF02902"/>
    </source>
</evidence>
<evidence type="ECO:0000256" key="2">
    <source>
        <dbReference type="ARBA" id="ARBA00022670"/>
    </source>
</evidence>
<feature type="domain" description="Ubiquitin-like protease family profile" evidence="4">
    <location>
        <begin position="96"/>
        <end position="195"/>
    </location>
</feature>
<protein>
    <recommendedName>
        <fullName evidence="4">Ubiquitin-like protease family profile domain-containing protein</fullName>
    </recommendedName>
</protein>
<dbReference type="OrthoDB" id="1899935at2759"/>
<dbReference type="EMBL" id="JABFUD020000010">
    <property type="protein sequence ID" value="KAI5074243.1"/>
    <property type="molecule type" value="Genomic_DNA"/>
</dbReference>
<organism evidence="5 6">
    <name type="scientific">Adiantum capillus-veneris</name>
    <name type="common">Maidenhair fern</name>
    <dbReference type="NCBI Taxonomy" id="13818"/>
    <lineage>
        <taxon>Eukaryota</taxon>
        <taxon>Viridiplantae</taxon>
        <taxon>Streptophyta</taxon>
        <taxon>Embryophyta</taxon>
        <taxon>Tracheophyta</taxon>
        <taxon>Polypodiopsida</taxon>
        <taxon>Polypodiidae</taxon>
        <taxon>Polypodiales</taxon>
        <taxon>Pteridineae</taxon>
        <taxon>Pteridaceae</taxon>
        <taxon>Vittarioideae</taxon>
        <taxon>Adiantum</taxon>
    </lineage>
</organism>
<dbReference type="GO" id="GO:0006508">
    <property type="term" value="P:proteolysis"/>
    <property type="evidence" value="ECO:0007669"/>
    <property type="project" value="UniProtKB-KW"/>
</dbReference>
<dbReference type="Pfam" id="PF02902">
    <property type="entry name" value="Peptidase_C48"/>
    <property type="match status" value="1"/>
</dbReference>
<keyword evidence="3" id="KW-0378">Hydrolase</keyword>
<evidence type="ECO:0000313" key="6">
    <source>
        <dbReference type="Proteomes" id="UP000886520"/>
    </source>
</evidence>
<dbReference type="InterPro" id="IPR003653">
    <property type="entry name" value="Peptidase_C48_C"/>
</dbReference>
<reference evidence="5" key="1">
    <citation type="submission" date="2021-01" db="EMBL/GenBank/DDBJ databases">
        <title>Adiantum capillus-veneris genome.</title>
        <authorList>
            <person name="Fang Y."/>
            <person name="Liao Q."/>
        </authorList>
    </citation>
    <scope>NUCLEOTIDE SEQUENCE</scope>
    <source>
        <strain evidence="5">H3</strain>
        <tissue evidence="5">Leaf</tissue>
    </source>
</reference>